<protein>
    <recommendedName>
        <fullName evidence="3">EB domain-containing protein</fullName>
    </recommendedName>
</protein>
<evidence type="ECO:0000313" key="5">
    <source>
        <dbReference type="Proteomes" id="UP001154078"/>
    </source>
</evidence>
<dbReference type="InterPro" id="IPR006149">
    <property type="entry name" value="EB_dom"/>
</dbReference>
<evidence type="ECO:0000313" key="4">
    <source>
        <dbReference type="EMBL" id="CAH0559402.1"/>
    </source>
</evidence>
<feature type="domain" description="EB" evidence="3">
    <location>
        <begin position="106"/>
        <end position="152"/>
    </location>
</feature>
<keyword evidence="1" id="KW-1133">Transmembrane helix</keyword>
<feature type="signal peptide" evidence="2">
    <location>
        <begin position="1"/>
        <end position="21"/>
    </location>
</feature>
<feature type="chain" id="PRO_5040507563" description="EB domain-containing protein" evidence="2">
    <location>
        <begin position="22"/>
        <end position="328"/>
    </location>
</feature>
<dbReference type="OrthoDB" id="504708at2759"/>
<reference evidence="4" key="1">
    <citation type="submission" date="2021-12" db="EMBL/GenBank/DDBJ databases">
        <authorList>
            <person name="King R."/>
        </authorList>
    </citation>
    <scope>NUCLEOTIDE SEQUENCE</scope>
</reference>
<sequence>MFVRLNILILLTISIAKISVGEKFIKFCSENEECEDILDSLCSLPDGHCKCLNNKFLVYIYGKLQCVDDVGYNQNCLASEQCQTKLGGNSECEELTKVCKCREDFHFKDNACHKTSYLYESCASSSNCLALNHISPVCTNYICDCPKGFTSDATGTLCIPGKKLGEDCDDHYDCRNVDNAMCQRTCKCKFGFTPNSNNKYCLYARQKYGEDCEEDIQCTSIKYSYCHREFFNCSCKDTDHLIKNICLETKKLNNICNIDEECQYKPELVDVMGCVENTCQLRNGSSSYGNYFLNGWMMLIYISIPIIIIIIIIIIVHNLIHIKRILLG</sequence>
<dbReference type="PANTHER" id="PTHR39069">
    <property type="entry name" value="ECDYSONE-INDUCIBLE GENE E1, ISOFORM A"/>
    <property type="match status" value="1"/>
</dbReference>
<keyword evidence="5" id="KW-1185">Reference proteome</keyword>
<keyword evidence="1" id="KW-0472">Membrane</keyword>
<proteinExistence type="predicted"/>
<dbReference type="Pfam" id="PF01683">
    <property type="entry name" value="EB"/>
    <property type="match status" value="1"/>
</dbReference>
<keyword evidence="1" id="KW-0812">Transmembrane</keyword>
<gene>
    <name evidence="4" type="ORF">MELIAE_LOCUS9497</name>
</gene>
<evidence type="ECO:0000259" key="3">
    <source>
        <dbReference type="Pfam" id="PF01683"/>
    </source>
</evidence>
<accession>A0A9P0B9C5</accession>
<name>A0A9P0B9C5_BRAAE</name>
<dbReference type="AlphaFoldDB" id="A0A9P0B9C5"/>
<evidence type="ECO:0000256" key="2">
    <source>
        <dbReference type="SAM" id="SignalP"/>
    </source>
</evidence>
<dbReference type="EMBL" id="OV121137">
    <property type="protein sequence ID" value="CAH0559402.1"/>
    <property type="molecule type" value="Genomic_DNA"/>
</dbReference>
<keyword evidence="2" id="KW-0732">Signal</keyword>
<dbReference type="PANTHER" id="PTHR39069:SF8">
    <property type="entry name" value="FI17111P1"/>
    <property type="match status" value="1"/>
</dbReference>
<organism evidence="4 5">
    <name type="scientific">Brassicogethes aeneus</name>
    <name type="common">Rape pollen beetle</name>
    <name type="synonym">Meligethes aeneus</name>
    <dbReference type="NCBI Taxonomy" id="1431903"/>
    <lineage>
        <taxon>Eukaryota</taxon>
        <taxon>Metazoa</taxon>
        <taxon>Ecdysozoa</taxon>
        <taxon>Arthropoda</taxon>
        <taxon>Hexapoda</taxon>
        <taxon>Insecta</taxon>
        <taxon>Pterygota</taxon>
        <taxon>Neoptera</taxon>
        <taxon>Endopterygota</taxon>
        <taxon>Coleoptera</taxon>
        <taxon>Polyphaga</taxon>
        <taxon>Cucujiformia</taxon>
        <taxon>Nitidulidae</taxon>
        <taxon>Meligethinae</taxon>
        <taxon>Brassicogethes</taxon>
    </lineage>
</organism>
<dbReference type="Proteomes" id="UP001154078">
    <property type="component" value="Chromosome 6"/>
</dbReference>
<evidence type="ECO:0000256" key="1">
    <source>
        <dbReference type="SAM" id="Phobius"/>
    </source>
</evidence>
<feature type="transmembrane region" description="Helical" evidence="1">
    <location>
        <begin position="296"/>
        <end position="320"/>
    </location>
</feature>